<evidence type="ECO:0000256" key="5">
    <source>
        <dbReference type="ARBA" id="ARBA00022833"/>
    </source>
</evidence>
<organism evidence="8 9">
    <name type="scientific">Metschnikowia bicuspidata</name>
    <dbReference type="NCBI Taxonomy" id="27322"/>
    <lineage>
        <taxon>Eukaryota</taxon>
        <taxon>Fungi</taxon>
        <taxon>Dikarya</taxon>
        <taxon>Ascomycota</taxon>
        <taxon>Saccharomycotina</taxon>
        <taxon>Pichiomycetes</taxon>
        <taxon>Metschnikowiaceae</taxon>
        <taxon>Metschnikowia</taxon>
    </lineage>
</organism>
<gene>
    <name evidence="8" type="ORF">METBISCDRAFT_30453</name>
</gene>
<dbReference type="EMBL" id="ML004447">
    <property type="protein sequence ID" value="RKP31053.1"/>
    <property type="molecule type" value="Genomic_DNA"/>
</dbReference>
<dbReference type="OrthoDB" id="1405595at2759"/>
<proteinExistence type="predicted"/>
<evidence type="ECO:0000256" key="1">
    <source>
        <dbReference type="ARBA" id="ARBA00004123"/>
    </source>
</evidence>
<evidence type="ECO:0000256" key="4">
    <source>
        <dbReference type="ARBA" id="ARBA00022771"/>
    </source>
</evidence>
<evidence type="ECO:0000256" key="3">
    <source>
        <dbReference type="ARBA" id="ARBA00022737"/>
    </source>
</evidence>
<keyword evidence="4" id="KW-0863">Zinc-finger</keyword>
<dbReference type="GO" id="GO:0000981">
    <property type="term" value="F:DNA-binding transcription factor activity, RNA polymerase II-specific"/>
    <property type="evidence" value="ECO:0007669"/>
    <property type="project" value="InterPro"/>
</dbReference>
<comment type="subcellular location">
    <subcellularLocation>
        <location evidence="1">Nucleus</location>
    </subcellularLocation>
</comment>
<dbReference type="GO" id="GO:0006351">
    <property type="term" value="P:DNA-templated transcription"/>
    <property type="evidence" value="ECO:0007669"/>
    <property type="project" value="InterPro"/>
</dbReference>
<feature type="domain" description="Xylanolytic transcriptional activator regulatory" evidence="7">
    <location>
        <begin position="75"/>
        <end position="287"/>
    </location>
</feature>
<keyword evidence="2" id="KW-0479">Metal-binding</keyword>
<evidence type="ECO:0000256" key="6">
    <source>
        <dbReference type="ARBA" id="ARBA00023242"/>
    </source>
</evidence>
<evidence type="ECO:0000313" key="9">
    <source>
        <dbReference type="Proteomes" id="UP000268321"/>
    </source>
</evidence>
<protein>
    <recommendedName>
        <fullName evidence="7">Xylanolytic transcriptional activator regulatory domain-containing protein</fullName>
    </recommendedName>
</protein>
<reference evidence="9" key="1">
    <citation type="journal article" date="2018" name="Nat. Microbiol.">
        <title>Leveraging single-cell genomics to expand the fungal tree of life.</title>
        <authorList>
            <person name="Ahrendt S.R."/>
            <person name="Quandt C.A."/>
            <person name="Ciobanu D."/>
            <person name="Clum A."/>
            <person name="Salamov A."/>
            <person name="Andreopoulos B."/>
            <person name="Cheng J.F."/>
            <person name="Woyke T."/>
            <person name="Pelin A."/>
            <person name="Henrissat B."/>
            <person name="Reynolds N.K."/>
            <person name="Benny G.L."/>
            <person name="Smith M.E."/>
            <person name="James T.Y."/>
            <person name="Grigoriev I.V."/>
        </authorList>
    </citation>
    <scope>NUCLEOTIDE SEQUENCE [LARGE SCALE GENOMIC DNA]</scope>
    <source>
        <strain evidence="9">Baker2002</strain>
    </source>
</reference>
<keyword evidence="9" id="KW-1185">Reference proteome</keyword>
<dbReference type="GO" id="GO:0000978">
    <property type="term" value="F:RNA polymerase II cis-regulatory region sequence-specific DNA binding"/>
    <property type="evidence" value="ECO:0007669"/>
    <property type="project" value="InterPro"/>
</dbReference>
<dbReference type="GO" id="GO:0005634">
    <property type="term" value="C:nucleus"/>
    <property type="evidence" value="ECO:0007669"/>
    <property type="project" value="UniProtKB-SubCell"/>
</dbReference>
<dbReference type="GO" id="GO:0008270">
    <property type="term" value="F:zinc ion binding"/>
    <property type="evidence" value="ECO:0007669"/>
    <property type="project" value="UniProtKB-KW"/>
</dbReference>
<evidence type="ECO:0000313" key="8">
    <source>
        <dbReference type="EMBL" id="RKP31053.1"/>
    </source>
</evidence>
<evidence type="ECO:0000259" key="7">
    <source>
        <dbReference type="Pfam" id="PF04082"/>
    </source>
</evidence>
<name>A0A4P9ZE21_9ASCO</name>
<accession>A0A4P9ZE21</accession>
<keyword evidence="5" id="KW-0862">Zinc</keyword>
<dbReference type="InterPro" id="IPR007219">
    <property type="entry name" value="XnlR_reg_dom"/>
</dbReference>
<dbReference type="InterPro" id="IPR051059">
    <property type="entry name" value="VerF-like"/>
</dbReference>
<dbReference type="PANTHER" id="PTHR40626:SF11">
    <property type="entry name" value="ZINC FINGER PROTEIN YPR022C"/>
    <property type="match status" value="1"/>
</dbReference>
<evidence type="ECO:0000256" key="2">
    <source>
        <dbReference type="ARBA" id="ARBA00022723"/>
    </source>
</evidence>
<dbReference type="PANTHER" id="PTHR40626">
    <property type="entry name" value="MIP31509P"/>
    <property type="match status" value="1"/>
</dbReference>
<sequence>MNVVLGQDSSYDFFETNAKTFASGINKPKNKQVYISSSILERLFQQLPSNTEELIREFFPSIQDTTLVDRFCFYLQCYWDTFQPKLSIFHRPSYSTETAEPLLLLAMLCIGSMYSASSAPFSLQQQMCPEFKFCMKFKPPVAVWVLQTLDLLEEMPERAHIHHGTTVQLLRRSPFLGGNPAVTSKAANSASDTATSRGQDEQFDGVSDLEDQINSDQNVFLKWVNSESMKRITFMTFYLDVIEYIKFRHNPQISYFQHQLLNLPCDEEQLWNNDEVNGSFQKVVKRQKMQLLEFQNIFTVLVSPKDKKRNSLWNYILMRALDDCEPELFSSSAALSSDTVFPMRLDIAIYGGSPRNMSIDATSKDLQLIQRKLHSIWNTREWMKLSNDVANARSVVHCYWLLWKLMLAPLQENGETFFQPWALTLNVEYDVFDSMYAVSIAMQVLWCNTFATCGPESKRFNEVANSWLQEDLRNYSKMHTLCEKNGYQYLARLRHDFVQFTNEIMKRYCEKLPELPNKKSVAGLCFMLGTTFLKSQWELIINCGLRSIGKQTVYCSDLFDNEFKR</sequence>
<keyword evidence="6" id="KW-0539">Nucleus</keyword>
<dbReference type="CDD" id="cd12148">
    <property type="entry name" value="fungal_TF_MHR"/>
    <property type="match status" value="1"/>
</dbReference>
<dbReference type="Pfam" id="PF04082">
    <property type="entry name" value="Fungal_trans"/>
    <property type="match status" value="1"/>
</dbReference>
<keyword evidence="3" id="KW-0677">Repeat</keyword>
<dbReference type="Proteomes" id="UP000268321">
    <property type="component" value="Unassembled WGS sequence"/>
</dbReference>
<dbReference type="AlphaFoldDB" id="A0A4P9ZE21"/>
<dbReference type="GO" id="GO:0000785">
    <property type="term" value="C:chromatin"/>
    <property type="evidence" value="ECO:0007669"/>
    <property type="project" value="TreeGrafter"/>
</dbReference>